<keyword evidence="1" id="KW-0732">Signal</keyword>
<dbReference type="RefSeq" id="WP_382407376.1">
    <property type="nucleotide sequence ID" value="NZ_JBHSGU010000002.1"/>
</dbReference>
<accession>A0ABV9LX10</accession>
<evidence type="ECO:0008006" key="4">
    <source>
        <dbReference type="Google" id="ProtNLM"/>
    </source>
</evidence>
<feature type="chain" id="PRO_5045928073" description="Lipoprotein" evidence="1">
    <location>
        <begin position="22"/>
        <end position="423"/>
    </location>
</feature>
<reference evidence="3" key="1">
    <citation type="journal article" date="2019" name="Int. J. Syst. Evol. Microbiol.">
        <title>The Global Catalogue of Microorganisms (GCM) 10K type strain sequencing project: providing services to taxonomists for standard genome sequencing and annotation.</title>
        <authorList>
            <consortium name="The Broad Institute Genomics Platform"/>
            <consortium name="The Broad Institute Genome Sequencing Center for Infectious Disease"/>
            <person name="Wu L."/>
            <person name="Ma J."/>
        </authorList>
    </citation>
    <scope>NUCLEOTIDE SEQUENCE [LARGE SCALE GENOMIC DNA]</scope>
    <source>
        <strain evidence="3">KACC 12507</strain>
    </source>
</reference>
<proteinExistence type="predicted"/>
<feature type="signal peptide" evidence="1">
    <location>
        <begin position="1"/>
        <end position="21"/>
    </location>
</feature>
<evidence type="ECO:0000256" key="1">
    <source>
        <dbReference type="SAM" id="SignalP"/>
    </source>
</evidence>
<evidence type="ECO:0000313" key="2">
    <source>
        <dbReference type="EMBL" id="MFC4700180.1"/>
    </source>
</evidence>
<organism evidence="2 3">
    <name type="scientific">Glaciecola siphonariae</name>
    <dbReference type="NCBI Taxonomy" id="521012"/>
    <lineage>
        <taxon>Bacteria</taxon>
        <taxon>Pseudomonadati</taxon>
        <taxon>Pseudomonadota</taxon>
        <taxon>Gammaproteobacteria</taxon>
        <taxon>Alteromonadales</taxon>
        <taxon>Alteromonadaceae</taxon>
        <taxon>Glaciecola</taxon>
    </lineage>
</organism>
<protein>
    <recommendedName>
        <fullName evidence="4">Lipoprotein</fullName>
    </recommendedName>
</protein>
<sequence>MQISKSVKMLSSLLVVCSIVACSDKAPLEAVPVDTGSTVIDAKYIDIKDAHFKPPVFTEIELDIGVPAAAVWGATGRDNDGRIYFGLSTYKGIHDTAFLAQYDPATGISTAQSDTLTQLKRARLYVDGMSQNKLHSKFFMAEDGYLYFSSFDETGETSTRNPIYGGNLWRKLPDDENWEHLLASDEALIAVNVHGRYVYALGYWDHVLYQYDTITQRSTKLSIGSVPGHISRNFLVNRKGHVFVPRVEQLANGESSTVLVEISPSMAISDLHPMNDYLNKGNFGSHGIVAYTNMKNGDAYFIAASGGLYHIVETATGGHELKYLGKFEGQYENSYIASLFSPDGESLLVGLGRNQETDGYFWYIRELSTQVTVNYPVDTIPKKDYLLYGSITTDDEGNMYIVGRDARNRSRHRPVIIKASYTQ</sequence>
<comment type="caution">
    <text evidence="2">The sequence shown here is derived from an EMBL/GenBank/DDBJ whole genome shotgun (WGS) entry which is preliminary data.</text>
</comment>
<dbReference type="Proteomes" id="UP001595897">
    <property type="component" value="Unassembled WGS sequence"/>
</dbReference>
<dbReference type="SUPFAM" id="SSF63825">
    <property type="entry name" value="YWTD domain"/>
    <property type="match status" value="1"/>
</dbReference>
<dbReference type="EMBL" id="JBHSGU010000002">
    <property type="protein sequence ID" value="MFC4700180.1"/>
    <property type="molecule type" value="Genomic_DNA"/>
</dbReference>
<keyword evidence="3" id="KW-1185">Reference proteome</keyword>
<name>A0ABV9LX10_9ALTE</name>
<dbReference type="SUPFAM" id="SSF75011">
    <property type="entry name" value="3-carboxy-cis,cis-mucoante lactonizing enzyme"/>
    <property type="match status" value="1"/>
</dbReference>
<dbReference type="PROSITE" id="PS51257">
    <property type="entry name" value="PROKAR_LIPOPROTEIN"/>
    <property type="match status" value="1"/>
</dbReference>
<gene>
    <name evidence="2" type="ORF">ACFO4O_08440</name>
</gene>
<evidence type="ECO:0000313" key="3">
    <source>
        <dbReference type="Proteomes" id="UP001595897"/>
    </source>
</evidence>